<proteinExistence type="predicted"/>
<name>A0A0C3DVY9_9AGAM</name>
<dbReference type="HOGENOM" id="CLU_2575271_0_0_1"/>
<reference evidence="2" key="2">
    <citation type="submission" date="2015-01" db="EMBL/GenBank/DDBJ databases">
        <title>Evolutionary Origins and Diversification of the Mycorrhizal Mutualists.</title>
        <authorList>
            <consortium name="DOE Joint Genome Institute"/>
            <consortium name="Mycorrhizal Genomics Consortium"/>
            <person name="Kohler A."/>
            <person name="Kuo A."/>
            <person name="Nagy L.G."/>
            <person name="Floudas D."/>
            <person name="Copeland A."/>
            <person name="Barry K.W."/>
            <person name="Cichocki N."/>
            <person name="Veneault-Fourrey C."/>
            <person name="LaButti K."/>
            <person name="Lindquist E.A."/>
            <person name="Lipzen A."/>
            <person name="Lundell T."/>
            <person name="Morin E."/>
            <person name="Murat C."/>
            <person name="Riley R."/>
            <person name="Ohm R."/>
            <person name="Sun H."/>
            <person name="Tunlid A."/>
            <person name="Henrissat B."/>
            <person name="Grigoriev I.V."/>
            <person name="Hibbett D.S."/>
            <person name="Martin F."/>
        </authorList>
    </citation>
    <scope>NUCLEOTIDE SEQUENCE [LARGE SCALE GENOMIC DNA]</scope>
    <source>
        <strain evidence="2">Foug A</strain>
    </source>
</reference>
<sequence>MKCGDYRCDVTVAPLLAPEFSGISTISHTRIYLECLCLLRTFSRITGFWIFAGCWEAWSAVLNNPQVSMIQDASPYQARVL</sequence>
<gene>
    <name evidence="1" type="ORF">SCLCIDRAFT_946703</name>
</gene>
<dbReference type="EMBL" id="KN822062">
    <property type="protein sequence ID" value="KIM60384.1"/>
    <property type="molecule type" value="Genomic_DNA"/>
</dbReference>
<dbReference type="Proteomes" id="UP000053989">
    <property type="component" value="Unassembled WGS sequence"/>
</dbReference>
<keyword evidence="2" id="KW-1185">Reference proteome</keyword>
<protein>
    <submittedName>
        <fullName evidence="1">Uncharacterized protein</fullName>
    </submittedName>
</protein>
<organism evidence="1 2">
    <name type="scientific">Scleroderma citrinum Foug A</name>
    <dbReference type="NCBI Taxonomy" id="1036808"/>
    <lineage>
        <taxon>Eukaryota</taxon>
        <taxon>Fungi</taxon>
        <taxon>Dikarya</taxon>
        <taxon>Basidiomycota</taxon>
        <taxon>Agaricomycotina</taxon>
        <taxon>Agaricomycetes</taxon>
        <taxon>Agaricomycetidae</taxon>
        <taxon>Boletales</taxon>
        <taxon>Sclerodermatineae</taxon>
        <taxon>Sclerodermataceae</taxon>
        <taxon>Scleroderma</taxon>
    </lineage>
</organism>
<evidence type="ECO:0000313" key="2">
    <source>
        <dbReference type="Proteomes" id="UP000053989"/>
    </source>
</evidence>
<accession>A0A0C3DVY9</accession>
<dbReference type="AlphaFoldDB" id="A0A0C3DVY9"/>
<evidence type="ECO:0000313" key="1">
    <source>
        <dbReference type="EMBL" id="KIM60384.1"/>
    </source>
</evidence>
<dbReference type="InParanoid" id="A0A0C3DVY9"/>
<reference evidence="1 2" key="1">
    <citation type="submission" date="2014-04" db="EMBL/GenBank/DDBJ databases">
        <authorList>
            <consortium name="DOE Joint Genome Institute"/>
            <person name="Kuo A."/>
            <person name="Kohler A."/>
            <person name="Nagy L.G."/>
            <person name="Floudas D."/>
            <person name="Copeland A."/>
            <person name="Barry K.W."/>
            <person name="Cichocki N."/>
            <person name="Veneault-Fourrey C."/>
            <person name="LaButti K."/>
            <person name="Lindquist E.A."/>
            <person name="Lipzen A."/>
            <person name="Lundell T."/>
            <person name="Morin E."/>
            <person name="Murat C."/>
            <person name="Sun H."/>
            <person name="Tunlid A."/>
            <person name="Henrissat B."/>
            <person name="Grigoriev I.V."/>
            <person name="Hibbett D.S."/>
            <person name="Martin F."/>
            <person name="Nordberg H.P."/>
            <person name="Cantor M.N."/>
            <person name="Hua S.X."/>
        </authorList>
    </citation>
    <scope>NUCLEOTIDE SEQUENCE [LARGE SCALE GENOMIC DNA]</scope>
    <source>
        <strain evidence="1 2">Foug A</strain>
    </source>
</reference>